<dbReference type="AlphaFoldDB" id="A0AA40EAE9"/>
<dbReference type="GeneID" id="85321858"/>
<keyword evidence="2" id="KW-1185">Reference proteome</keyword>
<accession>A0AA40EAE9</accession>
<organism evidence="1 2">
    <name type="scientific">Lasiosphaeria miniovina</name>
    <dbReference type="NCBI Taxonomy" id="1954250"/>
    <lineage>
        <taxon>Eukaryota</taxon>
        <taxon>Fungi</taxon>
        <taxon>Dikarya</taxon>
        <taxon>Ascomycota</taxon>
        <taxon>Pezizomycotina</taxon>
        <taxon>Sordariomycetes</taxon>
        <taxon>Sordariomycetidae</taxon>
        <taxon>Sordariales</taxon>
        <taxon>Lasiosphaeriaceae</taxon>
        <taxon>Lasiosphaeria</taxon>
    </lineage>
</organism>
<evidence type="ECO:0000313" key="1">
    <source>
        <dbReference type="EMBL" id="KAK0734329.1"/>
    </source>
</evidence>
<comment type="caution">
    <text evidence="1">The sequence shown here is derived from an EMBL/GenBank/DDBJ whole genome shotgun (WGS) entry which is preliminary data.</text>
</comment>
<name>A0AA40EAE9_9PEZI</name>
<dbReference type="RefSeq" id="XP_060303206.1">
    <property type="nucleotide sequence ID" value="XM_060438588.1"/>
</dbReference>
<evidence type="ECO:0000313" key="2">
    <source>
        <dbReference type="Proteomes" id="UP001172101"/>
    </source>
</evidence>
<protein>
    <submittedName>
        <fullName evidence="1">Uncharacterized protein</fullName>
    </submittedName>
</protein>
<sequence>MAGFHQFTYEYGVKDTVLDSWSLSFCWYSLLKERTSHLLPRAECHTKLIKALRVINPRREVWRETPAPKIQARWVEMEKAEITSDFRQGCVLKAGAEAAGPFTMDDQANIETEVPRELGHMTLEQISYSVDCYGYYRTLGTCLFEKLQKWPVRRRGTSYKNGPSIQYVHVCTVQYSTLRMYG</sequence>
<dbReference type="Proteomes" id="UP001172101">
    <property type="component" value="Unassembled WGS sequence"/>
</dbReference>
<gene>
    <name evidence="1" type="ORF">B0T26DRAFT_65491</name>
</gene>
<proteinExistence type="predicted"/>
<dbReference type="EMBL" id="JAUIRO010000001">
    <property type="protein sequence ID" value="KAK0734329.1"/>
    <property type="molecule type" value="Genomic_DNA"/>
</dbReference>
<reference evidence="1" key="1">
    <citation type="submission" date="2023-06" db="EMBL/GenBank/DDBJ databases">
        <title>Genome-scale phylogeny and comparative genomics of the fungal order Sordariales.</title>
        <authorList>
            <consortium name="Lawrence Berkeley National Laboratory"/>
            <person name="Hensen N."/>
            <person name="Bonometti L."/>
            <person name="Westerberg I."/>
            <person name="Brannstrom I.O."/>
            <person name="Guillou S."/>
            <person name="Cros-Aarteil S."/>
            <person name="Calhoun S."/>
            <person name="Haridas S."/>
            <person name="Kuo A."/>
            <person name="Mondo S."/>
            <person name="Pangilinan J."/>
            <person name="Riley R."/>
            <person name="LaButti K."/>
            <person name="Andreopoulos B."/>
            <person name="Lipzen A."/>
            <person name="Chen C."/>
            <person name="Yanf M."/>
            <person name="Daum C."/>
            <person name="Ng V."/>
            <person name="Clum A."/>
            <person name="Steindorff A."/>
            <person name="Ohm R."/>
            <person name="Martin F."/>
            <person name="Silar P."/>
            <person name="Natvig D."/>
            <person name="Lalanne C."/>
            <person name="Gautier V."/>
            <person name="Ament-velasquez S.L."/>
            <person name="Kruys A."/>
            <person name="Hutchinson M.I."/>
            <person name="Powell A.J."/>
            <person name="Barry K."/>
            <person name="Miller A.N."/>
            <person name="Grigoriev I.V."/>
            <person name="Debuchy R."/>
            <person name="Gladieux P."/>
            <person name="Thoren M.H."/>
            <person name="Johannesson H."/>
        </authorList>
    </citation>
    <scope>NUCLEOTIDE SEQUENCE</scope>
    <source>
        <strain evidence="1">SMH2392-1A</strain>
    </source>
</reference>